<sequence length="226" mass="24145">MTTPDEPTARSFSSGRSTLVYVAAAVVVLLVGAAAGMLITLATTGSAPETPGADSIDVGFAQDMRVHHLQAITMAGMARDRSEDTEVRQLAFDIESTQLDQSGQLSGWLTAWGQPTLSPPDQPHMRWMAGAHTHSDAAGVDLMPGMATSEELMKLRALKGTEFTVYFLQLMLRHHVGGLEMATYAADHARVGYVRNLAQKIASGQKAEVDLLTTMLKARGAQPLPG</sequence>
<gene>
    <name evidence="3" type="ORF">SAMN04487818_103149</name>
</gene>
<reference evidence="4" key="1">
    <citation type="submission" date="2016-10" db="EMBL/GenBank/DDBJ databases">
        <authorList>
            <person name="Varghese N."/>
            <person name="Submissions S."/>
        </authorList>
    </citation>
    <scope>NUCLEOTIDE SEQUENCE [LARGE SCALE GENOMIC DNA]</scope>
    <source>
        <strain evidence="4">DSM 44260</strain>
    </source>
</reference>
<dbReference type="PANTHER" id="PTHR36933">
    <property type="entry name" value="SLL0788 PROTEIN"/>
    <property type="match status" value="1"/>
</dbReference>
<evidence type="ECO:0000313" key="4">
    <source>
        <dbReference type="Proteomes" id="UP000199051"/>
    </source>
</evidence>
<protein>
    <submittedName>
        <fullName evidence="3">Uncharacterized conserved protein, DUF305 family</fullName>
    </submittedName>
</protein>
<dbReference type="RefSeq" id="WP_245782245.1">
    <property type="nucleotide sequence ID" value="NZ_FOGI01000003.1"/>
</dbReference>
<dbReference type="InterPro" id="IPR012347">
    <property type="entry name" value="Ferritin-like"/>
</dbReference>
<dbReference type="EMBL" id="FOGI01000003">
    <property type="protein sequence ID" value="SER39763.1"/>
    <property type="molecule type" value="Genomic_DNA"/>
</dbReference>
<dbReference type="Gene3D" id="1.20.1260.10">
    <property type="match status" value="1"/>
</dbReference>
<dbReference type="PANTHER" id="PTHR36933:SF1">
    <property type="entry name" value="SLL0788 PROTEIN"/>
    <property type="match status" value="1"/>
</dbReference>
<keyword evidence="1" id="KW-1133">Transmembrane helix</keyword>
<dbReference type="STRING" id="155974.SAMN04487818_103149"/>
<dbReference type="Proteomes" id="UP000199051">
    <property type="component" value="Unassembled WGS sequence"/>
</dbReference>
<dbReference type="Pfam" id="PF03713">
    <property type="entry name" value="DUF305"/>
    <property type="match status" value="1"/>
</dbReference>
<dbReference type="InterPro" id="IPR005183">
    <property type="entry name" value="DUF305_CopM-like"/>
</dbReference>
<organism evidence="3 4">
    <name type="scientific">Actinokineospora terrae</name>
    <dbReference type="NCBI Taxonomy" id="155974"/>
    <lineage>
        <taxon>Bacteria</taxon>
        <taxon>Bacillati</taxon>
        <taxon>Actinomycetota</taxon>
        <taxon>Actinomycetes</taxon>
        <taxon>Pseudonocardiales</taxon>
        <taxon>Pseudonocardiaceae</taxon>
        <taxon>Actinokineospora</taxon>
    </lineage>
</organism>
<feature type="transmembrane region" description="Helical" evidence="1">
    <location>
        <begin position="20"/>
        <end position="41"/>
    </location>
</feature>
<keyword evidence="1" id="KW-0812">Transmembrane</keyword>
<name>A0A1H9NWR3_9PSEU</name>
<feature type="domain" description="DUF305" evidence="2">
    <location>
        <begin position="57"/>
        <end position="216"/>
    </location>
</feature>
<evidence type="ECO:0000313" key="3">
    <source>
        <dbReference type="EMBL" id="SER39763.1"/>
    </source>
</evidence>
<keyword evidence="4" id="KW-1185">Reference proteome</keyword>
<evidence type="ECO:0000259" key="2">
    <source>
        <dbReference type="Pfam" id="PF03713"/>
    </source>
</evidence>
<dbReference type="AlphaFoldDB" id="A0A1H9NWR3"/>
<keyword evidence="1" id="KW-0472">Membrane</keyword>
<evidence type="ECO:0000256" key="1">
    <source>
        <dbReference type="SAM" id="Phobius"/>
    </source>
</evidence>
<accession>A0A1H9NWR3</accession>
<proteinExistence type="predicted"/>